<dbReference type="SUPFAM" id="SSF47413">
    <property type="entry name" value="lambda repressor-like DNA-binding domains"/>
    <property type="match status" value="1"/>
</dbReference>
<dbReference type="PROSITE" id="PS50943">
    <property type="entry name" value="HTH_CROC1"/>
    <property type="match status" value="1"/>
</dbReference>
<dbReference type="InterPro" id="IPR000843">
    <property type="entry name" value="HTH_LacI"/>
</dbReference>
<dbReference type="PROSITE" id="PS00356">
    <property type="entry name" value="HTH_LACI_1"/>
    <property type="match status" value="1"/>
</dbReference>
<evidence type="ECO:0000259" key="4">
    <source>
        <dbReference type="PROSITE" id="PS50932"/>
    </source>
</evidence>
<feature type="non-terminal residue" evidence="6">
    <location>
        <position position="69"/>
    </location>
</feature>
<reference evidence="6" key="1">
    <citation type="submission" date="2021-03" db="EMBL/GenBank/DDBJ databases">
        <title>Streptomyces poriferae sp. nov., a novel marine sponge-derived Actinobacteria species with anti-MRSA activity.</title>
        <authorList>
            <person name="Sandoval-Powers M."/>
            <person name="Kralova S."/>
            <person name="Nguyen G.-S."/>
            <person name="Fawwal D."/>
            <person name="Degnes K."/>
            <person name="Klinkenberg G."/>
            <person name="Sletta H."/>
            <person name="Wentzel A."/>
            <person name="Liles M.R."/>
        </authorList>
    </citation>
    <scope>NUCLEOTIDE SEQUENCE</scope>
    <source>
        <strain evidence="6">DSM 41794</strain>
    </source>
</reference>
<keyword evidence="1" id="KW-0805">Transcription regulation</keyword>
<dbReference type="Pfam" id="PF00356">
    <property type="entry name" value="LacI"/>
    <property type="match status" value="1"/>
</dbReference>
<dbReference type="EMBL" id="JAFLRJ010000862">
    <property type="protein sequence ID" value="MBO0517797.1"/>
    <property type="molecule type" value="Genomic_DNA"/>
</dbReference>
<dbReference type="InterPro" id="IPR010982">
    <property type="entry name" value="Lambda_DNA-bd_dom_sf"/>
</dbReference>
<keyword evidence="2 6" id="KW-0238">DNA-binding</keyword>
<proteinExistence type="predicted"/>
<dbReference type="PROSITE" id="PS50932">
    <property type="entry name" value="HTH_LACI_2"/>
    <property type="match status" value="1"/>
</dbReference>
<protein>
    <submittedName>
        <fullName evidence="6">LacI family DNA-binding transcriptional regulator</fullName>
    </submittedName>
</protein>
<dbReference type="PANTHER" id="PTHR30146">
    <property type="entry name" value="LACI-RELATED TRANSCRIPTIONAL REPRESSOR"/>
    <property type="match status" value="1"/>
</dbReference>
<feature type="domain" description="HTH cro/C1-type" evidence="5">
    <location>
        <begin position="7"/>
        <end position="34"/>
    </location>
</feature>
<dbReference type="SMART" id="SM00354">
    <property type="entry name" value="HTH_LACI"/>
    <property type="match status" value="1"/>
</dbReference>
<dbReference type="InterPro" id="IPR001387">
    <property type="entry name" value="Cro/C1-type_HTH"/>
</dbReference>
<feature type="domain" description="HTH lacI-type" evidence="4">
    <location>
        <begin position="6"/>
        <end position="60"/>
    </location>
</feature>
<dbReference type="Proteomes" id="UP000664167">
    <property type="component" value="Unassembled WGS sequence"/>
</dbReference>
<dbReference type="GO" id="GO:0003700">
    <property type="term" value="F:DNA-binding transcription factor activity"/>
    <property type="evidence" value="ECO:0007669"/>
    <property type="project" value="TreeGrafter"/>
</dbReference>
<dbReference type="Gene3D" id="1.10.260.40">
    <property type="entry name" value="lambda repressor-like DNA-binding domains"/>
    <property type="match status" value="1"/>
</dbReference>
<evidence type="ECO:0000256" key="3">
    <source>
        <dbReference type="ARBA" id="ARBA00023163"/>
    </source>
</evidence>
<gene>
    <name evidence="6" type="ORF">J0695_39535</name>
</gene>
<dbReference type="RefSeq" id="WP_206969680.1">
    <property type="nucleotide sequence ID" value="NZ_JAFLRJ010000862.1"/>
</dbReference>
<dbReference type="GO" id="GO:0000976">
    <property type="term" value="F:transcription cis-regulatory region binding"/>
    <property type="evidence" value="ECO:0007669"/>
    <property type="project" value="TreeGrafter"/>
</dbReference>
<comment type="caution">
    <text evidence="6">The sequence shown here is derived from an EMBL/GenBank/DDBJ whole genome shotgun (WGS) entry which is preliminary data.</text>
</comment>
<dbReference type="PRINTS" id="PR00036">
    <property type="entry name" value="HTHLACI"/>
</dbReference>
<dbReference type="PANTHER" id="PTHR30146:SF109">
    <property type="entry name" value="HTH-TYPE TRANSCRIPTIONAL REGULATOR GALS"/>
    <property type="match status" value="1"/>
</dbReference>
<organism evidence="6 7">
    <name type="scientific">Streptomyces beijiangensis</name>
    <dbReference type="NCBI Taxonomy" id="163361"/>
    <lineage>
        <taxon>Bacteria</taxon>
        <taxon>Bacillati</taxon>
        <taxon>Actinomycetota</taxon>
        <taxon>Actinomycetes</taxon>
        <taxon>Kitasatosporales</taxon>
        <taxon>Streptomycetaceae</taxon>
        <taxon>Streptomyces</taxon>
    </lineage>
</organism>
<evidence type="ECO:0000259" key="5">
    <source>
        <dbReference type="PROSITE" id="PS50943"/>
    </source>
</evidence>
<sequence>MNRQLPTLEDVAREAGVSRATVSRVINGVRNVDAGIQDQVRQAIERTGYAPNRAARSLVTRRAETIALV</sequence>
<evidence type="ECO:0000313" key="7">
    <source>
        <dbReference type="Proteomes" id="UP000664167"/>
    </source>
</evidence>
<keyword evidence="3" id="KW-0804">Transcription</keyword>
<dbReference type="AlphaFoldDB" id="A0A939FI34"/>
<name>A0A939FI34_9ACTN</name>
<dbReference type="CDD" id="cd01392">
    <property type="entry name" value="HTH_LacI"/>
    <property type="match status" value="1"/>
</dbReference>
<evidence type="ECO:0000256" key="2">
    <source>
        <dbReference type="ARBA" id="ARBA00023125"/>
    </source>
</evidence>
<keyword evidence="7" id="KW-1185">Reference proteome</keyword>
<evidence type="ECO:0000313" key="6">
    <source>
        <dbReference type="EMBL" id="MBO0517797.1"/>
    </source>
</evidence>
<evidence type="ECO:0000256" key="1">
    <source>
        <dbReference type="ARBA" id="ARBA00023015"/>
    </source>
</evidence>
<accession>A0A939FI34</accession>